<feature type="transmembrane region" description="Helical" evidence="6">
    <location>
        <begin position="245"/>
        <end position="267"/>
    </location>
</feature>
<keyword evidence="3 6" id="KW-0812">Transmembrane</keyword>
<dbReference type="EMBL" id="CP002582">
    <property type="protein sequence ID" value="ADZ85319.1"/>
    <property type="molecule type" value="Genomic_DNA"/>
</dbReference>
<keyword evidence="5 6" id="KW-0472">Membrane</keyword>
<comment type="subcellular location">
    <subcellularLocation>
        <location evidence="1">Cell membrane</location>
        <topology evidence="1">Multi-pass membrane protein</topology>
    </subcellularLocation>
</comment>
<evidence type="ECO:0000313" key="7">
    <source>
        <dbReference type="EMBL" id="ADZ85319.1"/>
    </source>
</evidence>
<feature type="transmembrane region" description="Helical" evidence="6">
    <location>
        <begin position="92"/>
        <end position="112"/>
    </location>
</feature>
<dbReference type="KEGG" id="cle:Clole_3636"/>
<name>F2JGX9_CELLD</name>
<dbReference type="Pfam" id="PF03631">
    <property type="entry name" value="Virul_fac_BrkB"/>
    <property type="match status" value="1"/>
</dbReference>
<dbReference type="PANTHER" id="PTHR30213">
    <property type="entry name" value="INNER MEMBRANE PROTEIN YHJD"/>
    <property type="match status" value="1"/>
</dbReference>
<organism evidence="7 8">
    <name type="scientific">Cellulosilyticum lentocellum (strain ATCC 49066 / DSM 5427 / NCIMB 11756 / RHM5)</name>
    <name type="common">Clostridium lentocellum</name>
    <dbReference type="NCBI Taxonomy" id="642492"/>
    <lineage>
        <taxon>Bacteria</taxon>
        <taxon>Bacillati</taxon>
        <taxon>Bacillota</taxon>
        <taxon>Clostridia</taxon>
        <taxon>Lachnospirales</taxon>
        <taxon>Cellulosilyticaceae</taxon>
        <taxon>Cellulosilyticum</taxon>
    </lineage>
</organism>
<evidence type="ECO:0000256" key="6">
    <source>
        <dbReference type="SAM" id="Phobius"/>
    </source>
</evidence>
<dbReference type="HOGENOM" id="CLU_045539_4_3_9"/>
<feature type="transmembrane region" description="Helical" evidence="6">
    <location>
        <begin position="210"/>
        <end position="233"/>
    </location>
</feature>
<dbReference type="RefSeq" id="WP_013658595.1">
    <property type="nucleotide sequence ID" value="NC_015275.1"/>
</dbReference>
<dbReference type="STRING" id="642492.Clole_3636"/>
<dbReference type="PIRSF" id="PIRSF035875">
    <property type="entry name" value="RNase_BN"/>
    <property type="match status" value="1"/>
</dbReference>
<feature type="transmembrane region" description="Helical" evidence="6">
    <location>
        <begin position="34"/>
        <end position="54"/>
    </location>
</feature>
<feature type="transmembrane region" description="Helical" evidence="6">
    <location>
        <begin position="133"/>
        <end position="156"/>
    </location>
</feature>
<dbReference type="GO" id="GO:0005886">
    <property type="term" value="C:plasma membrane"/>
    <property type="evidence" value="ECO:0007669"/>
    <property type="project" value="UniProtKB-SubCell"/>
</dbReference>
<evidence type="ECO:0000256" key="1">
    <source>
        <dbReference type="ARBA" id="ARBA00004651"/>
    </source>
</evidence>
<reference evidence="7 8" key="1">
    <citation type="journal article" date="2011" name="J. Bacteriol.">
        <title>Complete genome sequence of the cellulose-degrading bacterium Cellulosilyticum lentocellum.</title>
        <authorList>
            <consortium name="US DOE Joint Genome Institute"/>
            <person name="Miller D.A."/>
            <person name="Suen G."/>
            <person name="Bruce D."/>
            <person name="Copeland A."/>
            <person name="Cheng J.F."/>
            <person name="Detter C."/>
            <person name="Goodwin L.A."/>
            <person name="Han C.S."/>
            <person name="Hauser L.J."/>
            <person name="Land M.L."/>
            <person name="Lapidus A."/>
            <person name="Lucas S."/>
            <person name="Meincke L."/>
            <person name="Pitluck S."/>
            <person name="Tapia R."/>
            <person name="Teshima H."/>
            <person name="Woyke T."/>
            <person name="Fox B.G."/>
            <person name="Angert E.R."/>
            <person name="Currie C.R."/>
        </authorList>
    </citation>
    <scope>NUCLEOTIDE SEQUENCE [LARGE SCALE GENOMIC DNA]</scope>
    <source>
        <strain evidence="8">ATCC 49066 / DSM 5427 / NCIMB 11756 / RHM5</strain>
    </source>
</reference>
<feature type="transmembrane region" description="Helical" evidence="6">
    <location>
        <begin position="176"/>
        <end position="198"/>
    </location>
</feature>
<evidence type="ECO:0000256" key="2">
    <source>
        <dbReference type="ARBA" id="ARBA00022475"/>
    </source>
</evidence>
<gene>
    <name evidence="7" type="ordered locus">Clole_3636</name>
</gene>
<keyword evidence="8" id="KW-1185">Reference proteome</keyword>
<dbReference type="eggNOG" id="COG1295">
    <property type="taxonomic scope" value="Bacteria"/>
</dbReference>
<evidence type="ECO:0000256" key="3">
    <source>
        <dbReference type="ARBA" id="ARBA00022692"/>
    </source>
</evidence>
<keyword evidence="4 6" id="KW-1133">Transmembrane helix</keyword>
<evidence type="ECO:0000313" key="8">
    <source>
        <dbReference type="Proteomes" id="UP000008467"/>
    </source>
</evidence>
<dbReference type="AlphaFoldDB" id="F2JGX9"/>
<dbReference type="Proteomes" id="UP000008467">
    <property type="component" value="Chromosome"/>
</dbReference>
<keyword evidence="2" id="KW-1003">Cell membrane</keyword>
<evidence type="ECO:0000256" key="5">
    <source>
        <dbReference type="ARBA" id="ARBA00023136"/>
    </source>
</evidence>
<proteinExistence type="predicted"/>
<protein>
    <submittedName>
        <fullName evidence="7">Ribonuclease BN</fullName>
    </submittedName>
</protein>
<dbReference type="NCBIfam" id="TIGR00765">
    <property type="entry name" value="yihY_not_rbn"/>
    <property type="match status" value="1"/>
</dbReference>
<dbReference type="PANTHER" id="PTHR30213:SF0">
    <property type="entry name" value="UPF0761 MEMBRANE PROTEIN YIHY"/>
    <property type="match status" value="1"/>
</dbReference>
<evidence type="ECO:0000256" key="4">
    <source>
        <dbReference type="ARBA" id="ARBA00022989"/>
    </source>
</evidence>
<sequence>MWNRAKENRIVQFLRKMIRRYSAHNVSATSAYMAYYWVLAFFPFIIFLISLLSYTKIPVSVLLQYLSEMVPDSLVPVIENTIKQFILYRSTALLSVGGLVTLWSAGTAVNALTRGIHIAYNSKYIKPFWQARLIALVYTVLLALLLILLMVGLVFGNRLGDYLFGVLDMQKGIFMPIWNMARLTMPFIALIVVLYIIYKFIPRKYLKSTNVWPGVMFTSVGWYLFSLIFSIYVDNYSKYNQLYGSIGSVFILLIWLYGSCTLLLLGAEINAQLQEIRIEKIIRRIGPNL</sequence>
<accession>F2JGX9</accession>
<dbReference type="InterPro" id="IPR017039">
    <property type="entry name" value="Virul_fac_BrkB"/>
</dbReference>